<evidence type="ECO:0000313" key="6">
    <source>
        <dbReference type="EMBL" id="CAH7667941.1"/>
    </source>
</evidence>
<reference evidence="6" key="1">
    <citation type="submission" date="2022-06" db="EMBL/GenBank/DDBJ databases">
        <authorList>
            <consortium name="SYNGENTA / RWTH Aachen University"/>
        </authorList>
    </citation>
    <scope>NUCLEOTIDE SEQUENCE</scope>
</reference>
<organism evidence="6 7">
    <name type="scientific">Phakopsora pachyrhizi</name>
    <name type="common">Asian soybean rust disease fungus</name>
    <dbReference type="NCBI Taxonomy" id="170000"/>
    <lineage>
        <taxon>Eukaryota</taxon>
        <taxon>Fungi</taxon>
        <taxon>Dikarya</taxon>
        <taxon>Basidiomycota</taxon>
        <taxon>Pucciniomycotina</taxon>
        <taxon>Pucciniomycetes</taxon>
        <taxon>Pucciniales</taxon>
        <taxon>Phakopsoraceae</taxon>
        <taxon>Phakopsora</taxon>
    </lineage>
</organism>
<protein>
    <submittedName>
        <fullName evidence="6">Expressed protein</fullName>
    </submittedName>
</protein>
<dbReference type="Proteomes" id="UP001153365">
    <property type="component" value="Unassembled WGS sequence"/>
</dbReference>
<feature type="region of interest" description="Disordered" evidence="5">
    <location>
        <begin position="31"/>
        <end position="84"/>
    </location>
</feature>
<dbReference type="PANTHER" id="PTHR47936:SF1">
    <property type="entry name" value="PENTATRICOPEPTIDE REPEAT-CONTAINING PROTEIN GUN1, CHLOROPLASTIC"/>
    <property type="match status" value="1"/>
</dbReference>
<dbReference type="Gene3D" id="1.25.40.10">
    <property type="entry name" value="Tetratricopeptide repeat domain"/>
    <property type="match status" value="1"/>
</dbReference>
<evidence type="ECO:0000256" key="4">
    <source>
        <dbReference type="ARBA" id="ARBA00044511"/>
    </source>
</evidence>
<comment type="function">
    <text evidence="3">Regulates mitochondrial small subunit maturation by controlling 15S rRNA 5'-end processing. Localizes to the 5' precursor of the 15S rRNA in a position that is subsequently occupied by mS47 in the mature yeast mtSSU. Uses structure and sequence-specific RNA recognition, binding to a single-stranded region of the precursor and specifically recognizing bases -6 to -1. The exchange of Ccm1 for mS47 is coupled to the irreversible removal of precursor rRNA that is accompanied by conformational changes of the mitoribosomal proteins uS5m and mS26. These conformational changes signal completion of 5'-end rRNA processing through protection of the mature 5'-end of the 15S rRNA and stabilization of mS47. The removal of the 5' precursor together with the dissociation of Ccm1 may be catalyzed by the 5'-3' exoribonuclease Pet127. Involved in the specific removal of group I introns in mitochondrial encoded transcripts.</text>
</comment>
<comment type="similarity">
    <text evidence="1">Belongs to the CCM1 family.</text>
</comment>
<gene>
    <name evidence="6" type="ORF">PPACK8108_LOCUS2383</name>
</gene>
<evidence type="ECO:0000256" key="1">
    <source>
        <dbReference type="ARBA" id="ARBA00006192"/>
    </source>
</evidence>
<evidence type="ECO:0000256" key="2">
    <source>
        <dbReference type="ARBA" id="ARBA00022737"/>
    </source>
</evidence>
<keyword evidence="2" id="KW-0677">Repeat</keyword>
<dbReference type="PANTHER" id="PTHR47936">
    <property type="entry name" value="PPR_LONG DOMAIN-CONTAINING PROTEIN"/>
    <property type="match status" value="1"/>
</dbReference>
<name>A0AAV0AK30_PHAPC</name>
<sequence length="657" mass="75491">MIAKTIRPSINQSICHDRVLLTRNVLGNHYHRHQPCSPSPSPPQSLSPHQPRQSISTLLNSSQPQTLSLPHPPPQEPVSTKLQSNQPDIHPLVAILKNQNVWSNVLQSAGYDRDVEDATKALELVDRFGHDPLLLLGRVIISLENTPDLQEFEQIKHSLLQAGERANLSVSNAKTHAEVHAMLYQTPYAAVDAFESANAYVHKLEEAAKPPGTETYLQLFGFISYASLRRSNAVHLFNRMRLKAHPSPPISIWNAVLKVLGAGASPEPERSMDMFLEIRANNLKPTIQTYNYLIRAMCRMRRSAIGSQGRKMELEKWYNTALRFLNEMIFEDNLRPNLSTYSVLLEGAKRMGDLPRAKWTYGLFLRQLEIDRDSAFSDQRNLDWAHVQAVTSLLQTYSSFKPARKDLQLKLDDVSEAKSSLSNPEFFQTIPQNRLEVLREAEMLIGQFIKEKKIEGLQLSPHPQSRADQRKISFLVGSYLAVCSWHSTIEKLFDAYKSYTKQIKDYDGFGVIRNSWIYLIILERCESLRSPKKSGEVAREVFKEWESNLDELTKFEQVESVDSRLISQIWSTWIRLQAKYGGVEESLKEIERFRDRYPIKTAGKNSRPYLSFKNLEMVYHRLKESEDKAKMRKISRIVRGYEAEKRRKNLDILSSTI</sequence>
<comment type="subunit">
    <text evidence="4">Binds to mitochondrial small subunit 15S rRNA.</text>
</comment>
<dbReference type="EMBL" id="CALTRL010000399">
    <property type="protein sequence ID" value="CAH7667941.1"/>
    <property type="molecule type" value="Genomic_DNA"/>
</dbReference>
<comment type="caution">
    <text evidence="6">The sequence shown here is derived from an EMBL/GenBank/DDBJ whole genome shotgun (WGS) entry which is preliminary data.</text>
</comment>
<evidence type="ECO:0000256" key="3">
    <source>
        <dbReference type="ARBA" id="ARBA00044493"/>
    </source>
</evidence>
<evidence type="ECO:0000256" key="5">
    <source>
        <dbReference type="SAM" id="MobiDB-lite"/>
    </source>
</evidence>
<dbReference type="InterPro" id="IPR011990">
    <property type="entry name" value="TPR-like_helical_dom_sf"/>
</dbReference>
<feature type="compositionally biased region" description="Polar residues" evidence="5">
    <location>
        <begin position="55"/>
        <end position="68"/>
    </location>
</feature>
<accession>A0AAV0AK30</accession>
<keyword evidence="7" id="KW-1185">Reference proteome</keyword>
<evidence type="ECO:0000313" key="7">
    <source>
        <dbReference type="Proteomes" id="UP001153365"/>
    </source>
</evidence>
<dbReference type="AlphaFoldDB" id="A0AAV0AK30"/>
<proteinExistence type="inferred from homology"/>